<evidence type="ECO:0000259" key="3">
    <source>
        <dbReference type="Pfam" id="PF01370"/>
    </source>
</evidence>
<dbReference type="CDD" id="cd05227">
    <property type="entry name" value="AR_SDR_e"/>
    <property type="match status" value="1"/>
</dbReference>
<dbReference type="GO" id="GO:0016616">
    <property type="term" value="F:oxidoreductase activity, acting on the CH-OH group of donors, NAD or NADP as acceptor"/>
    <property type="evidence" value="ECO:0007669"/>
    <property type="project" value="TreeGrafter"/>
</dbReference>
<dbReference type="FunFam" id="3.40.50.720:FF:000336">
    <property type="entry name" value="Aldehyde reductase"/>
    <property type="match status" value="1"/>
</dbReference>
<accession>A0A9X1WBT8</accession>
<evidence type="ECO:0000313" key="4">
    <source>
        <dbReference type="EMBL" id="MCJ2377374.1"/>
    </source>
</evidence>
<dbReference type="InterPro" id="IPR050425">
    <property type="entry name" value="NAD(P)_dehydrat-like"/>
</dbReference>
<evidence type="ECO:0000256" key="1">
    <source>
        <dbReference type="ARBA" id="ARBA00023002"/>
    </source>
</evidence>
<dbReference type="Proteomes" id="UP001139488">
    <property type="component" value="Unassembled WGS sequence"/>
</dbReference>
<organism evidence="4 5">
    <name type="scientific">Vibrio gelatinilyticus</name>
    <dbReference type="NCBI Taxonomy" id="2893468"/>
    <lineage>
        <taxon>Bacteria</taxon>
        <taxon>Pseudomonadati</taxon>
        <taxon>Pseudomonadota</taxon>
        <taxon>Gammaproteobacteria</taxon>
        <taxon>Vibrionales</taxon>
        <taxon>Vibrionaceae</taxon>
        <taxon>Vibrio</taxon>
    </lineage>
</organism>
<dbReference type="Gene3D" id="3.40.50.720">
    <property type="entry name" value="NAD(P)-binding Rossmann-like Domain"/>
    <property type="match status" value="1"/>
</dbReference>
<dbReference type="PANTHER" id="PTHR10366:SF564">
    <property type="entry name" value="STEROL-4-ALPHA-CARBOXYLATE 3-DEHYDROGENASE, DECARBOXYLATING"/>
    <property type="match status" value="1"/>
</dbReference>
<feature type="domain" description="NAD-dependent epimerase/dehydratase" evidence="3">
    <location>
        <begin position="4"/>
        <end position="247"/>
    </location>
</feature>
<reference evidence="4" key="1">
    <citation type="submission" date="2021-11" db="EMBL/GenBank/DDBJ databases">
        <title>Vibrio ZSDE26 sp. nov. and Vibrio ZSDZ34 sp. nov., isolated from coastal seawater in Qingdao.</title>
        <authorList>
            <person name="Zhang P."/>
        </authorList>
    </citation>
    <scope>NUCLEOTIDE SEQUENCE</scope>
    <source>
        <strain evidence="4">ZSDZ34</strain>
    </source>
</reference>
<sequence length="333" mass="36504">MKKVLVTGVSGYIGTHCAAELLKQGYKVKGTLRSLSKAEQVTRAVEAVVDPNRNLEFCELNLMKDEGWQEAMQGCDYVLHVASPFVTSQPKDENELIKPAVEGTLRALNAAKNAGVKRVVLTSSMVAMLEDVTGNIDINKDSWTQVDAPGVSAYLKSKTLAEQSAWHFIEKQTGGSRLELVTIHPGPVYGPSLTGDLSGESMSTFSKLVAGQMPMLPKVAINISDVRDVAKIHVLALENDKADGQRFIVATQRSHTFQEMAQILQDNGYEKVSTRVAPSFFLKFMANFNRDLKGMLPYIGNTFNGDVSEAMSVFDWTPIELKNTVLDTAKSLE</sequence>
<dbReference type="RefSeq" id="WP_244357310.1">
    <property type="nucleotide sequence ID" value="NZ_JAJNNZ010000007.1"/>
</dbReference>
<dbReference type="Pfam" id="PF01370">
    <property type="entry name" value="Epimerase"/>
    <property type="match status" value="1"/>
</dbReference>
<dbReference type="PANTHER" id="PTHR10366">
    <property type="entry name" value="NAD DEPENDENT EPIMERASE/DEHYDRATASE"/>
    <property type="match status" value="1"/>
</dbReference>
<keyword evidence="1" id="KW-0560">Oxidoreductase</keyword>
<protein>
    <submittedName>
        <fullName evidence="4">Aldehyde reductase</fullName>
    </submittedName>
</protein>
<evidence type="ECO:0000256" key="2">
    <source>
        <dbReference type="ARBA" id="ARBA00023445"/>
    </source>
</evidence>
<comment type="similarity">
    <text evidence="2">Belongs to the NAD(P)-dependent epimerase/dehydratase family. Dihydroflavonol-4-reductase subfamily.</text>
</comment>
<dbReference type="InterPro" id="IPR036291">
    <property type="entry name" value="NAD(P)-bd_dom_sf"/>
</dbReference>
<name>A0A9X1WBT8_9VIBR</name>
<dbReference type="AlphaFoldDB" id="A0A9X1WBT8"/>
<dbReference type="InterPro" id="IPR001509">
    <property type="entry name" value="Epimerase_deHydtase"/>
</dbReference>
<gene>
    <name evidence="4" type="ORF">LNL84_11090</name>
</gene>
<keyword evidence="5" id="KW-1185">Reference proteome</keyword>
<dbReference type="EMBL" id="JAJNNZ010000007">
    <property type="protein sequence ID" value="MCJ2377374.1"/>
    <property type="molecule type" value="Genomic_DNA"/>
</dbReference>
<evidence type="ECO:0000313" key="5">
    <source>
        <dbReference type="Proteomes" id="UP001139488"/>
    </source>
</evidence>
<comment type="caution">
    <text evidence="4">The sequence shown here is derived from an EMBL/GenBank/DDBJ whole genome shotgun (WGS) entry which is preliminary data.</text>
</comment>
<dbReference type="SUPFAM" id="SSF51735">
    <property type="entry name" value="NAD(P)-binding Rossmann-fold domains"/>
    <property type="match status" value="1"/>
</dbReference>
<proteinExistence type="inferred from homology"/>